<dbReference type="EMBL" id="LPWH01000009">
    <property type="protein sequence ID" value="POR04678.1"/>
    <property type="molecule type" value="Genomic_DNA"/>
</dbReference>
<dbReference type="InterPro" id="IPR001851">
    <property type="entry name" value="ABC_transp_permease"/>
</dbReference>
<sequence length="390" mass="41322">MNSLISYFRSNVRQNGMVIALVSIMLLFQVLTGGILFRPMNITNLVLQNSYVLILAIGMLLCILTGNIDLSVGSVVAFVGAVSAVMMVDMNFSVPVTIVLALLLGVLVGAFHGVFIAFFRIPAFIVTLGGMLIFRGLTMVILQGQTKAPFSRSFQILAAGYLPGRDLEIGGYNVVAMVAGAILAVLFSLYLVRSRRTRVRYGFDVLPMGIEVGRIVLLVLALTWFALRLAAHNGIPVVLVLLAGLILVYSFITQRTVFGRHIYALGGNEKAARLSGVKTQRVMFLVYTNMGLLSALAGLVVAGRLNAATPKAGTMFELDAIGACFIGGASASGGIGTVIGAVVGGLVMGVLNNGMSIMGVSVDWQQAIKGLVLLAAVCFDVYTKNKAHPS</sequence>
<feature type="transmembrane region" description="Helical" evidence="11">
    <location>
        <begin position="325"/>
        <end position="351"/>
    </location>
</feature>
<keyword evidence="3" id="KW-1003">Cell membrane</keyword>
<evidence type="ECO:0000256" key="2">
    <source>
        <dbReference type="ARBA" id="ARBA00022448"/>
    </source>
</evidence>
<dbReference type="RefSeq" id="WP_103679427.1">
    <property type="nucleotide sequence ID" value="NZ_LPWH01000009.1"/>
</dbReference>
<keyword evidence="6 11" id="KW-0812">Transmembrane</keyword>
<keyword evidence="13" id="KW-1185">Reference proteome</keyword>
<comment type="function">
    <text evidence="9">Part of the binding-protein-dependent transport system for D-xylose. Probably responsible for the translocation of the substrate across the membrane.</text>
</comment>
<feature type="transmembrane region" description="Helical" evidence="11">
    <location>
        <begin position="42"/>
        <end position="63"/>
    </location>
</feature>
<feature type="transmembrane region" description="Helical" evidence="11">
    <location>
        <begin position="233"/>
        <end position="252"/>
    </location>
</feature>
<feature type="transmembrane region" description="Helical" evidence="11">
    <location>
        <begin position="16"/>
        <end position="36"/>
    </location>
</feature>
<dbReference type="NCBIfam" id="NF040906">
    <property type="entry name" value="GguB"/>
    <property type="match status" value="1"/>
</dbReference>
<feature type="transmembrane region" description="Helical" evidence="11">
    <location>
        <begin position="171"/>
        <end position="193"/>
    </location>
</feature>
<keyword evidence="7 11" id="KW-1133">Transmembrane helix</keyword>
<proteinExistence type="predicted"/>
<organism evidence="12 13">
    <name type="scientific">Alkalispirochaeta sphaeroplastigenens</name>
    <dbReference type="NCBI Taxonomy" id="1187066"/>
    <lineage>
        <taxon>Bacteria</taxon>
        <taxon>Pseudomonadati</taxon>
        <taxon>Spirochaetota</taxon>
        <taxon>Spirochaetia</taxon>
        <taxon>Spirochaetales</taxon>
        <taxon>Spirochaetaceae</taxon>
        <taxon>Alkalispirochaeta</taxon>
    </lineage>
</organism>
<dbReference type="AlphaFoldDB" id="A0A2S4JYT2"/>
<evidence type="ECO:0000256" key="5">
    <source>
        <dbReference type="ARBA" id="ARBA00022597"/>
    </source>
</evidence>
<evidence type="ECO:0000256" key="4">
    <source>
        <dbReference type="ARBA" id="ARBA00022519"/>
    </source>
</evidence>
<evidence type="ECO:0000256" key="6">
    <source>
        <dbReference type="ARBA" id="ARBA00022692"/>
    </source>
</evidence>
<feature type="transmembrane region" description="Helical" evidence="11">
    <location>
        <begin position="123"/>
        <end position="142"/>
    </location>
</feature>
<dbReference type="GO" id="GO:0022857">
    <property type="term" value="F:transmembrane transporter activity"/>
    <property type="evidence" value="ECO:0007669"/>
    <property type="project" value="InterPro"/>
</dbReference>
<keyword evidence="5" id="KW-0762">Sugar transport</keyword>
<evidence type="ECO:0000256" key="7">
    <source>
        <dbReference type="ARBA" id="ARBA00022989"/>
    </source>
</evidence>
<evidence type="ECO:0000256" key="3">
    <source>
        <dbReference type="ARBA" id="ARBA00022475"/>
    </source>
</evidence>
<evidence type="ECO:0000256" key="1">
    <source>
        <dbReference type="ARBA" id="ARBA00004651"/>
    </source>
</evidence>
<evidence type="ECO:0000256" key="10">
    <source>
        <dbReference type="ARBA" id="ARBA00035686"/>
    </source>
</evidence>
<keyword evidence="8 11" id="KW-0472">Membrane</keyword>
<dbReference type="Pfam" id="PF02653">
    <property type="entry name" value="BPD_transp_2"/>
    <property type="match status" value="1"/>
</dbReference>
<feature type="transmembrane region" description="Helical" evidence="11">
    <location>
        <begin position="94"/>
        <end position="116"/>
    </location>
</feature>
<comment type="subcellular location">
    <subcellularLocation>
        <location evidence="1">Cell membrane</location>
        <topology evidence="1">Multi-pass membrane protein</topology>
    </subcellularLocation>
</comment>
<dbReference type="GO" id="GO:0005886">
    <property type="term" value="C:plasma membrane"/>
    <property type="evidence" value="ECO:0007669"/>
    <property type="project" value="UniProtKB-SubCell"/>
</dbReference>
<evidence type="ECO:0000313" key="13">
    <source>
        <dbReference type="Proteomes" id="UP000237350"/>
    </source>
</evidence>
<comment type="caution">
    <text evidence="12">The sequence shown here is derived from an EMBL/GenBank/DDBJ whole genome shotgun (WGS) entry which is preliminary data.</text>
</comment>
<evidence type="ECO:0000256" key="8">
    <source>
        <dbReference type="ARBA" id="ARBA00023136"/>
    </source>
</evidence>
<name>A0A2S4JYT2_9SPIO</name>
<evidence type="ECO:0000256" key="11">
    <source>
        <dbReference type="SAM" id="Phobius"/>
    </source>
</evidence>
<reference evidence="13" key="1">
    <citation type="submission" date="2015-12" db="EMBL/GenBank/DDBJ databases">
        <authorList>
            <person name="Lodha T.D."/>
            <person name="Chintalapati S."/>
            <person name="Chintalapati V.R."/>
            <person name="Sravanthi T."/>
        </authorList>
    </citation>
    <scope>NUCLEOTIDE SEQUENCE [LARGE SCALE GENOMIC DNA]</scope>
    <source>
        <strain evidence="13">JC133</strain>
    </source>
</reference>
<evidence type="ECO:0000256" key="9">
    <source>
        <dbReference type="ARBA" id="ARBA00035611"/>
    </source>
</evidence>
<keyword evidence="4" id="KW-0997">Cell inner membrane</keyword>
<feature type="transmembrane region" description="Helical" evidence="11">
    <location>
        <begin position="282"/>
        <end position="305"/>
    </location>
</feature>
<evidence type="ECO:0000313" key="12">
    <source>
        <dbReference type="EMBL" id="POR04678.1"/>
    </source>
</evidence>
<keyword evidence="2" id="KW-0813">Transport</keyword>
<dbReference type="PANTHER" id="PTHR32196">
    <property type="entry name" value="ABC TRANSPORTER PERMEASE PROTEIN YPHD-RELATED-RELATED"/>
    <property type="match status" value="1"/>
</dbReference>
<accession>A0A2S4JYT2</accession>
<dbReference type="OrthoDB" id="368246at2"/>
<feature type="transmembrane region" description="Helical" evidence="11">
    <location>
        <begin position="205"/>
        <end position="227"/>
    </location>
</feature>
<dbReference type="PANTHER" id="PTHR32196:SF32">
    <property type="entry name" value="XYLOSE TRANSPORT SYSTEM PERMEASE PROTEIN XYLH"/>
    <property type="match status" value="1"/>
</dbReference>
<gene>
    <name evidence="12" type="ORF">AU468_02905</name>
</gene>
<protein>
    <recommendedName>
        <fullName evidence="10">Xylose transport system permease protein XylH</fullName>
    </recommendedName>
</protein>
<dbReference type="Proteomes" id="UP000237350">
    <property type="component" value="Unassembled WGS sequence"/>
</dbReference>
<dbReference type="CDD" id="cd06579">
    <property type="entry name" value="TM_PBP1_transp_AraH_like"/>
    <property type="match status" value="1"/>
</dbReference>